<dbReference type="EMBL" id="JPUA01000012">
    <property type="protein sequence ID" value="OWV30716.1"/>
    <property type="molecule type" value="Genomic_DNA"/>
</dbReference>
<evidence type="ECO:0000259" key="1">
    <source>
        <dbReference type="PROSITE" id="PS51186"/>
    </source>
</evidence>
<proteinExistence type="predicted"/>
<dbReference type="AlphaFoldDB" id="A0A246S2Y1"/>
<dbReference type="InterPro" id="IPR016181">
    <property type="entry name" value="Acyl_CoA_acyltransferase"/>
</dbReference>
<dbReference type="OrthoDB" id="9796171at2"/>
<keyword evidence="3" id="KW-1185">Reference proteome</keyword>
<dbReference type="GO" id="GO:0016747">
    <property type="term" value="F:acyltransferase activity, transferring groups other than amino-acyl groups"/>
    <property type="evidence" value="ECO:0007669"/>
    <property type="project" value="InterPro"/>
</dbReference>
<sequence>MPLHFRWFRFDELSTRDFYEIVKARESVFVVEQQCAYQEVDELDPLAWHLLATVGGKLAAYIRLLGPGDKFAEPSIGRVMTLTAFRGHQYGRVLMSEAIRFTEQTYPSLGIKIGAQVYLTAFYESFGFKAVSESYDEDGILHVDMLKPAVSASKSPSVS</sequence>
<protein>
    <submittedName>
        <fullName evidence="2">Acetyltransferase</fullName>
    </submittedName>
</protein>
<reference evidence="2 3" key="1">
    <citation type="submission" date="2014-08" db="EMBL/GenBank/DDBJ databases">
        <title>Draft genome sequence of a novel L-asparaginase producing marine bacterium, Halomonas campaniensis.</title>
        <authorList>
            <person name="Sundarakrishnan B."/>
            <person name="Moushumi Priya A."/>
            <person name="Raman G."/>
            <person name="Sakthivel N."/>
            <person name="Park S."/>
            <person name="Jayachandran S."/>
        </authorList>
    </citation>
    <scope>NUCLEOTIDE SEQUENCE [LARGE SCALE GENOMIC DNA]</scope>
    <source>
        <strain evidence="2 3">SK03</strain>
    </source>
</reference>
<evidence type="ECO:0000313" key="3">
    <source>
        <dbReference type="Proteomes" id="UP000197334"/>
    </source>
</evidence>
<dbReference type="Gene3D" id="3.40.630.30">
    <property type="match status" value="1"/>
</dbReference>
<dbReference type="PROSITE" id="PS51186">
    <property type="entry name" value="GNAT"/>
    <property type="match status" value="1"/>
</dbReference>
<evidence type="ECO:0000313" key="2">
    <source>
        <dbReference type="EMBL" id="OWV30716.1"/>
    </source>
</evidence>
<name>A0A246S2Y1_9GAMM</name>
<dbReference type="Pfam" id="PF13673">
    <property type="entry name" value="Acetyltransf_10"/>
    <property type="match status" value="1"/>
</dbReference>
<gene>
    <name evidence="2" type="ORF">JI62_05290</name>
</gene>
<keyword evidence="2" id="KW-0808">Transferase</keyword>
<dbReference type="InterPro" id="IPR000182">
    <property type="entry name" value="GNAT_dom"/>
</dbReference>
<comment type="caution">
    <text evidence="2">The sequence shown here is derived from an EMBL/GenBank/DDBJ whole genome shotgun (WGS) entry which is preliminary data.</text>
</comment>
<accession>A0A246S2Y1</accession>
<dbReference type="Proteomes" id="UP000197334">
    <property type="component" value="Unassembled WGS sequence"/>
</dbReference>
<dbReference type="SUPFAM" id="SSF55729">
    <property type="entry name" value="Acyl-CoA N-acyltransferases (Nat)"/>
    <property type="match status" value="1"/>
</dbReference>
<dbReference type="CDD" id="cd04301">
    <property type="entry name" value="NAT_SF"/>
    <property type="match status" value="1"/>
</dbReference>
<organism evidence="2 3">
    <name type="scientific">Halomonas campaniensis</name>
    <dbReference type="NCBI Taxonomy" id="213554"/>
    <lineage>
        <taxon>Bacteria</taxon>
        <taxon>Pseudomonadati</taxon>
        <taxon>Pseudomonadota</taxon>
        <taxon>Gammaproteobacteria</taxon>
        <taxon>Oceanospirillales</taxon>
        <taxon>Halomonadaceae</taxon>
        <taxon>Halomonas</taxon>
    </lineage>
</organism>
<feature type="domain" description="N-acetyltransferase" evidence="1">
    <location>
        <begin position="8"/>
        <end position="150"/>
    </location>
</feature>
<dbReference type="RefSeq" id="WP_088699166.1">
    <property type="nucleotide sequence ID" value="NZ_JPUA01000012.1"/>
</dbReference>